<dbReference type="EMBL" id="KZ502194">
    <property type="protein sequence ID" value="PKU82291.1"/>
    <property type="molecule type" value="Genomic_DNA"/>
</dbReference>
<evidence type="ECO:0000313" key="1">
    <source>
        <dbReference type="EMBL" id="PKU82291.1"/>
    </source>
</evidence>
<name>A0A2I0X330_9ASPA</name>
<organism evidence="1 2">
    <name type="scientific">Dendrobium catenatum</name>
    <dbReference type="NCBI Taxonomy" id="906689"/>
    <lineage>
        <taxon>Eukaryota</taxon>
        <taxon>Viridiplantae</taxon>
        <taxon>Streptophyta</taxon>
        <taxon>Embryophyta</taxon>
        <taxon>Tracheophyta</taxon>
        <taxon>Spermatophyta</taxon>
        <taxon>Magnoliopsida</taxon>
        <taxon>Liliopsida</taxon>
        <taxon>Asparagales</taxon>
        <taxon>Orchidaceae</taxon>
        <taxon>Epidendroideae</taxon>
        <taxon>Malaxideae</taxon>
        <taxon>Dendrobiinae</taxon>
        <taxon>Dendrobium</taxon>
    </lineage>
</organism>
<protein>
    <submittedName>
        <fullName evidence="1">Uncharacterized protein</fullName>
    </submittedName>
</protein>
<accession>A0A2I0X330</accession>
<sequence>MANLKEKRNVGMTSNISEVNKSNSDKLSMLSLGASRNVYFAVTIHKTTVLYAA</sequence>
<keyword evidence="2" id="KW-1185">Reference proteome</keyword>
<reference evidence="1 2" key="2">
    <citation type="journal article" date="2017" name="Nature">
        <title>The Apostasia genome and the evolution of orchids.</title>
        <authorList>
            <person name="Zhang G.Q."/>
            <person name="Liu K.W."/>
            <person name="Li Z."/>
            <person name="Lohaus R."/>
            <person name="Hsiao Y.Y."/>
            <person name="Niu S.C."/>
            <person name="Wang J.Y."/>
            <person name="Lin Y.C."/>
            <person name="Xu Q."/>
            <person name="Chen L.J."/>
            <person name="Yoshida K."/>
            <person name="Fujiwara S."/>
            <person name="Wang Z.W."/>
            <person name="Zhang Y.Q."/>
            <person name="Mitsuda N."/>
            <person name="Wang M."/>
            <person name="Liu G.H."/>
            <person name="Pecoraro L."/>
            <person name="Huang H.X."/>
            <person name="Xiao X.J."/>
            <person name="Lin M."/>
            <person name="Wu X.Y."/>
            <person name="Wu W.L."/>
            <person name="Chen Y.Y."/>
            <person name="Chang S.B."/>
            <person name="Sakamoto S."/>
            <person name="Ohme-Takagi M."/>
            <person name="Yagi M."/>
            <person name="Zeng S.J."/>
            <person name="Shen C.Y."/>
            <person name="Yeh C.M."/>
            <person name="Luo Y.B."/>
            <person name="Tsai W.C."/>
            <person name="Van de Peer Y."/>
            <person name="Liu Z.J."/>
        </authorList>
    </citation>
    <scope>NUCLEOTIDE SEQUENCE [LARGE SCALE GENOMIC DNA]</scope>
    <source>
        <tissue evidence="1">The whole plant</tissue>
    </source>
</reference>
<proteinExistence type="predicted"/>
<dbReference type="Proteomes" id="UP000233837">
    <property type="component" value="Unassembled WGS sequence"/>
</dbReference>
<dbReference type="AlphaFoldDB" id="A0A2I0X330"/>
<evidence type="ECO:0000313" key="2">
    <source>
        <dbReference type="Proteomes" id="UP000233837"/>
    </source>
</evidence>
<gene>
    <name evidence="1" type="ORF">MA16_Dca024593</name>
</gene>
<reference evidence="1 2" key="1">
    <citation type="journal article" date="2016" name="Sci. Rep.">
        <title>The Dendrobium catenatum Lindl. genome sequence provides insights into polysaccharide synthase, floral development and adaptive evolution.</title>
        <authorList>
            <person name="Zhang G.Q."/>
            <person name="Xu Q."/>
            <person name="Bian C."/>
            <person name="Tsai W.C."/>
            <person name="Yeh C.M."/>
            <person name="Liu K.W."/>
            <person name="Yoshida K."/>
            <person name="Zhang L.S."/>
            <person name="Chang S.B."/>
            <person name="Chen F."/>
            <person name="Shi Y."/>
            <person name="Su Y.Y."/>
            <person name="Zhang Y.Q."/>
            <person name="Chen L.J."/>
            <person name="Yin Y."/>
            <person name="Lin M."/>
            <person name="Huang H."/>
            <person name="Deng H."/>
            <person name="Wang Z.W."/>
            <person name="Zhu S.L."/>
            <person name="Zhao X."/>
            <person name="Deng C."/>
            <person name="Niu S.C."/>
            <person name="Huang J."/>
            <person name="Wang M."/>
            <person name="Liu G.H."/>
            <person name="Yang H.J."/>
            <person name="Xiao X.J."/>
            <person name="Hsiao Y.Y."/>
            <person name="Wu W.L."/>
            <person name="Chen Y.Y."/>
            <person name="Mitsuda N."/>
            <person name="Ohme-Takagi M."/>
            <person name="Luo Y.B."/>
            <person name="Van de Peer Y."/>
            <person name="Liu Z.J."/>
        </authorList>
    </citation>
    <scope>NUCLEOTIDE SEQUENCE [LARGE SCALE GENOMIC DNA]</scope>
    <source>
        <tissue evidence="1">The whole plant</tissue>
    </source>
</reference>